<dbReference type="CDD" id="cd00082">
    <property type="entry name" value="HisKA"/>
    <property type="match status" value="1"/>
</dbReference>
<keyword evidence="8" id="KW-0902">Two-component regulatory system</keyword>
<evidence type="ECO:0000259" key="10">
    <source>
        <dbReference type="PROSITE" id="PS50109"/>
    </source>
</evidence>
<dbReference type="InterPro" id="IPR003594">
    <property type="entry name" value="HATPase_dom"/>
</dbReference>
<evidence type="ECO:0000256" key="8">
    <source>
        <dbReference type="ARBA" id="ARBA00023012"/>
    </source>
</evidence>
<dbReference type="Gene3D" id="1.10.287.130">
    <property type="match status" value="1"/>
</dbReference>
<dbReference type="InterPro" id="IPR004358">
    <property type="entry name" value="Sig_transdc_His_kin-like_C"/>
</dbReference>
<keyword evidence="6 12" id="KW-0418">Kinase</keyword>
<keyword evidence="4" id="KW-0808">Transferase</keyword>
<gene>
    <name evidence="12" type="ORF">E6G98_05350</name>
    <name evidence="11" type="ORF">E6G99_06935</name>
</gene>
<dbReference type="EC" id="2.7.13.3" evidence="2"/>
<feature type="domain" description="Histidine kinase" evidence="10">
    <location>
        <begin position="117"/>
        <end position="332"/>
    </location>
</feature>
<evidence type="ECO:0000313" key="12">
    <source>
        <dbReference type="EMBL" id="TMJ11286.1"/>
    </source>
</evidence>
<dbReference type="PRINTS" id="PR00344">
    <property type="entry name" value="BCTRLSENSOR"/>
</dbReference>
<accession>A0A537LTF4</accession>
<sequence>MSTAQVAPSVRAAATGPAEPRDAELRLEVDRLRRLVQTLDQRLRLREDHRRAMLHILQDQHQSNLRLEHARKALIHIMDDLRKTTEEIARREQELRDKQEQLVQAGKLATLGELTTGIAHELNNPLNNIGLFLGNIIDLVELGRLDKGRVLADLHAAVQQVRKATEIISHLRTFGRLAPVGYEEVAINEVVLRALDLLREQLRLRDITIDLDLSTANPVVTGSPIQLEQVFMNVLANARDALASAPVKVLRIRSAVSQERVDLTFSDTGPGIPKGLEQRIFDPFFTTKEVGHGTGLGLSIAYGIIKDHQGTIEASSPPGEGATFMIQLPLARQ</sequence>
<evidence type="ECO:0000313" key="14">
    <source>
        <dbReference type="Proteomes" id="UP000318661"/>
    </source>
</evidence>
<comment type="catalytic activity">
    <reaction evidence="1">
        <text>ATP + protein L-histidine = ADP + protein N-phospho-L-histidine.</text>
        <dbReference type="EC" id="2.7.13.3"/>
    </reaction>
</comment>
<dbReference type="EMBL" id="VBAJ01000181">
    <property type="protein sequence ID" value="TMJ07401.1"/>
    <property type="molecule type" value="Genomic_DNA"/>
</dbReference>
<dbReference type="SUPFAM" id="SSF47384">
    <property type="entry name" value="Homodimeric domain of signal transducing histidine kinase"/>
    <property type="match status" value="1"/>
</dbReference>
<name>A0A537LTF4_9BACT</name>
<evidence type="ECO:0000256" key="6">
    <source>
        <dbReference type="ARBA" id="ARBA00022777"/>
    </source>
</evidence>
<dbReference type="InterPro" id="IPR036890">
    <property type="entry name" value="HATPase_C_sf"/>
</dbReference>
<comment type="caution">
    <text evidence="12">The sequence shown here is derived from an EMBL/GenBank/DDBJ whole genome shotgun (WGS) entry which is preliminary data.</text>
</comment>
<evidence type="ECO:0000256" key="4">
    <source>
        <dbReference type="ARBA" id="ARBA00022679"/>
    </source>
</evidence>
<dbReference type="InterPro" id="IPR005467">
    <property type="entry name" value="His_kinase_dom"/>
</dbReference>
<proteinExistence type="predicted"/>
<dbReference type="SMART" id="SM00388">
    <property type="entry name" value="HisKA"/>
    <property type="match status" value="1"/>
</dbReference>
<dbReference type="PROSITE" id="PS50109">
    <property type="entry name" value="HIS_KIN"/>
    <property type="match status" value="1"/>
</dbReference>
<evidence type="ECO:0000256" key="2">
    <source>
        <dbReference type="ARBA" id="ARBA00012438"/>
    </source>
</evidence>
<keyword evidence="7" id="KW-0067">ATP-binding</keyword>
<protein>
    <recommendedName>
        <fullName evidence="2">histidine kinase</fullName>
        <ecNumber evidence="2">2.7.13.3</ecNumber>
    </recommendedName>
</protein>
<keyword evidence="5" id="KW-0547">Nucleotide-binding</keyword>
<evidence type="ECO:0000256" key="7">
    <source>
        <dbReference type="ARBA" id="ARBA00022840"/>
    </source>
</evidence>
<dbReference type="AlphaFoldDB" id="A0A537LTF4"/>
<dbReference type="SUPFAM" id="SSF55874">
    <property type="entry name" value="ATPase domain of HSP90 chaperone/DNA topoisomerase II/histidine kinase"/>
    <property type="match status" value="1"/>
</dbReference>
<reference evidence="13 14" key="1">
    <citation type="journal article" date="2019" name="Nat. Microbiol.">
        <title>Mediterranean grassland soil C-N compound turnover is dependent on rainfall and depth, and is mediated by genomically divergent microorganisms.</title>
        <authorList>
            <person name="Diamond S."/>
            <person name="Andeer P.F."/>
            <person name="Li Z."/>
            <person name="Crits-Christoph A."/>
            <person name="Burstein D."/>
            <person name="Anantharaman K."/>
            <person name="Lane K.R."/>
            <person name="Thomas B.C."/>
            <person name="Pan C."/>
            <person name="Northen T.R."/>
            <person name="Banfield J.F."/>
        </authorList>
    </citation>
    <scope>NUCLEOTIDE SEQUENCE [LARGE SCALE GENOMIC DNA]</scope>
    <source>
        <strain evidence="12">NP_1</strain>
        <strain evidence="11">NP_2</strain>
    </source>
</reference>
<evidence type="ECO:0000256" key="5">
    <source>
        <dbReference type="ARBA" id="ARBA00022741"/>
    </source>
</evidence>
<dbReference type="Pfam" id="PF02518">
    <property type="entry name" value="HATPase_c"/>
    <property type="match status" value="1"/>
</dbReference>
<dbReference type="Proteomes" id="UP000315217">
    <property type="component" value="Unassembled WGS sequence"/>
</dbReference>
<dbReference type="SMART" id="SM00387">
    <property type="entry name" value="HATPase_c"/>
    <property type="match status" value="1"/>
</dbReference>
<dbReference type="Gene3D" id="3.30.565.10">
    <property type="entry name" value="Histidine kinase-like ATPase, C-terminal domain"/>
    <property type="match status" value="1"/>
</dbReference>
<dbReference type="InterPro" id="IPR036097">
    <property type="entry name" value="HisK_dim/P_sf"/>
</dbReference>
<evidence type="ECO:0000313" key="11">
    <source>
        <dbReference type="EMBL" id="TMJ07401.1"/>
    </source>
</evidence>
<dbReference type="InterPro" id="IPR003661">
    <property type="entry name" value="HisK_dim/P_dom"/>
</dbReference>
<evidence type="ECO:0000256" key="3">
    <source>
        <dbReference type="ARBA" id="ARBA00022553"/>
    </source>
</evidence>
<organism evidence="12 13">
    <name type="scientific">Candidatus Segetimicrobium genomatis</name>
    <dbReference type="NCBI Taxonomy" id="2569760"/>
    <lineage>
        <taxon>Bacteria</taxon>
        <taxon>Bacillati</taxon>
        <taxon>Candidatus Sysuimicrobiota</taxon>
        <taxon>Candidatus Sysuimicrobiia</taxon>
        <taxon>Candidatus Sysuimicrobiales</taxon>
        <taxon>Candidatus Segetimicrobiaceae</taxon>
        <taxon>Candidatus Segetimicrobium</taxon>
    </lineage>
</organism>
<feature type="region of interest" description="Disordered" evidence="9">
    <location>
        <begin position="1"/>
        <end position="20"/>
    </location>
</feature>
<dbReference type="PANTHER" id="PTHR43065">
    <property type="entry name" value="SENSOR HISTIDINE KINASE"/>
    <property type="match status" value="1"/>
</dbReference>
<evidence type="ECO:0000256" key="9">
    <source>
        <dbReference type="SAM" id="MobiDB-lite"/>
    </source>
</evidence>
<dbReference type="EMBL" id="VBAI01000072">
    <property type="protein sequence ID" value="TMJ11286.1"/>
    <property type="molecule type" value="Genomic_DNA"/>
</dbReference>
<keyword evidence="3" id="KW-0597">Phosphoprotein</keyword>
<evidence type="ECO:0000256" key="1">
    <source>
        <dbReference type="ARBA" id="ARBA00000085"/>
    </source>
</evidence>
<dbReference type="GO" id="GO:0005524">
    <property type="term" value="F:ATP binding"/>
    <property type="evidence" value="ECO:0007669"/>
    <property type="project" value="UniProtKB-KW"/>
</dbReference>
<dbReference type="Proteomes" id="UP000318661">
    <property type="component" value="Unassembled WGS sequence"/>
</dbReference>
<dbReference type="GO" id="GO:0000155">
    <property type="term" value="F:phosphorelay sensor kinase activity"/>
    <property type="evidence" value="ECO:0007669"/>
    <property type="project" value="InterPro"/>
</dbReference>
<dbReference type="PANTHER" id="PTHR43065:SF46">
    <property type="entry name" value="C4-DICARBOXYLATE TRANSPORT SENSOR PROTEIN DCTB"/>
    <property type="match status" value="1"/>
</dbReference>
<evidence type="ECO:0000313" key="13">
    <source>
        <dbReference type="Proteomes" id="UP000315217"/>
    </source>
</evidence>